<gene>
    <name evidence="2 3" type="primary">LOC107790290</name>
</gene>
<dbReference type="PaxDb" id="4097-A0A1S3ZTI8"/>
<organism evidence="1 2">
    <name type="scientific">Nicotiana tabacum</name>
    <name type="common">Common tobacco</name>
    <dbReference type="NCBI Taxonomy" id="4097"/>
    <lineage>
        <taxon>Eukaryota</taxon>
        <taxon>Viridiplantae</taxon>
        <taxon>Streptophyta</taxon>
        <taxon>Embryophyta</taxon>
        <taxon>Tracheophyta</taxon>
        <taxon>Spermatophyta</taxon>
        <taxon>Magnoliopsida</taxon>
        <taxon>eudicotyledons</taxon>
        <taxon>Gunneridae</taxon>
        <taxon>Pentapetalae</taxon>
        <taxon>asterids</taxon>
        <taxon>lamiids</taxon>
        <taxon>Solanales</taxon>
        <taxon>Solanaceae</taxon>
        <taxon>Nicotianoideae</taxon>
        <taxon>Nicotianeae</taxon>
        <taxon>Nicotiana</taxon>
    </lineage>
</organism>
<evidence type="ECO:0000313" key="3">
    <source>
        <dbReference type="RefSeq" id="XP_016467685.2"/>
    </source>
</evidence>
<accession>A0A1S3ZTM4</accession>
<dbReference type="OrthoDB" id="1100107at2759"/>
<keyword evidence="1" id="KW-1185">Reference proteome</keyword>
<dbReference type="PANTHER" id="PTHR48258:SF4">
    <property type="entry name" value="DUF4216 DOMAIN-CONTAINING PROTEIN"/>
    <property type="match status" value="1"/>
</dbReference>
<reference evidence="2 3" key="2">
    <citation type="submission" date="2025-08" db="UniProtKB">
        <authorList>
            <consortium name="RefSeq"/>
        </authorList>
    </citation>
    <scope>IDENTIFICATION</scope>
    <source>
        <tissue evidence="2 3">Leaf</tissue>
    </source>
</reference>
<dbReference type="Proteomes" id="UP000790787">
    <property type="component" value="Chromosome 19"/>
</dbReference>
<proteinExistence type="predicted"/>
<dbReference type="RefSeq" id="XP_016467684.2">
    <property type="nucleotide sequence ID" value="XM_016612198.2"/>
</dbReference>
<evidence type="ECO:0000313" key="2">
    <source>
        <dbReference type="RefSeq" id="XP_016467684.2"/>
    </source>
</evidence>
<dbReference type="Pfam" id="PF13960">
    <property type="entry name" value="DUF4218"/>
    <property type="match status" value="1"/>
</dbReference>
<dbReference type="STRING" id="4097.A0A1S3ZTI8"/>
<dbReference type="RefSeq" id="XP_016467685.2">
    <property type="nucleotide sequence ID" value="XM_016612199.2"/>
</dbReference>
<dbReference type="KEGG" id="nta:107790290"/>
<dbReference type="PANTHER" id="PTHR48258">
    <property type="entry name" value="DUF4218 DOMAIN-CONTAINING PROTEIN-RELATED"/>
    <property type="match status" value="1"/>
</dbReference>
<reference evidence="1" key="1">
    <citation type="journal article" date="2014" name="Nat. Commun.">
        <title>The tobacco genome sequence and its comparison with those of tomato and potato.</title>
        <authorList>
            <person name="Sierro N."/>
            <person name="Battey J.N."/>
            <person name="Ouadi S."/>
            <person name="Bakaher N."/>
            <person name="Bovet L."/>
            <person name="Willig A."/>
            <person name="Goepfert S."/>
            <person name="Peitsch M.C."/>
            <person name="Ivanov N.V."/>
        </authorList>
    </citation>
    <scope>NUCLEOTIDE SEQUENCE [LARGE SCALE GENOMIC DNA]</scope>
</reference>
<name>A0A1S3ZTM4_TOBAC</name>
<sequence length="637" mass="74582">MEEAQSFRLHHGGKISWFNSHRVFLNQNHALRKDHKNFLKGQTVKRRPPTFRMGEEILNQISELAIRKVTEMDAEEVNRRICKSCGWKKSIFWDLPYWSSNLIRHNLDVMHIEKNVFDNVFNTVLNVKDNPKARLNMVEYCDRPQLAKNASGSYPKAAYTIDKAATYILFDWVKGLMFPDGYVSNLSRCLYTTKYRLFGMKSHDCHVFMQRLMSIAFHELLPNNVWQAVTELSLFFKDLSSITLRVAEMERLEVDIPQILCKLERIFPPGFFNSMEHLPVHLPYEAGIVGPVQYRWMYPFESAARNDDGGVMKDVEGNLSIFTHRGRLWGEAKKRNLSLDEIKAAQTYILLNCKEVEPFVSMYVERLQEELPNLSQDQIDESLRTYFAEWFKGYVHCNHSENEFLRSLAHGPLISAKYHSMYFVNGYKFHTDCHGSARSTMNSGVCITDLNVGDYYGKIQELKQVEYREEPLKQTVLFKCEWFDPTINVGVKKHNEYKLVDVNHRRRFKKYEPFILAMQATQGCYVSYPSKKKDKDDWLSVLKVKPQNIIQLPDEEAPTISELNLPFQVDEVEVHDRNMNIVVDESILLHDPNGELIEMDEPFDDGLLPEHHETEEEYETEETEEDEEEFEEEIDSD</sequence>
<protein>
    <submittedName>
        <fullName evidence="2 3">Uncharacterized protein LOC107790290 isoform X1</fullName>
    </submittedName>
</protein>
<evidence type="ECO:0000313" key="1">
    <source>
        <dbReference type="Proteomes" id="UP000790787"/>
    </source>
</evidence>
<dbReference type="InterPro" id="IPR025452">
    <property type="entry name" value="DUF4218"/>
</dbReference>
<dbReference type="OMA" id="ICAAYLH"/>